<proteinExistence type="predicted"/>
<feature type="compositionally biased region" description="Polar residues" evidence="1">
    <location>
        <begin position="1"/>
        <end position="13"/>
    </location>
</feature>
<dbReference type="AlphaFoldDB" id="T1KQI4"/>
<dbReference type="EnsemblMetazoa" id="tetur188g00020.1">
    <property type="protein sequence ID" value="tetur188g00020.1"/>
    <property type="gene ID" value="tetur188g00020"/>
</dbReference>
<feature type="compositionally biased region" description="Basic and acidic residues" evidence="1">
    <location>
        <begin position="77"/>
        <end position="88"/>
    </location>
</feature>
<feature type="region of interest" description="Disordered" evidence="1">
    <location>
        <begin position="1"/>
        <end position="100"/>
    </location>
</feature>
<dbReference type="HOGENOM" id="CLU_2309558_0_0_1"/>
<feature type="compositionally biased region" description="Basic and acidic residues" evidence="1">
    <location>
        <begin position="23"/>
        <end position="40"/>
    </location>
</feature>
<reference evidence="3" key="1">
    <citation type="submission" date="2011-08" db="EMBL/GenBank/DDBJ databases">
        <authorList>
            <person name="Rombauts S."/>
        </authorList>
    </citation>
    <scope>NUCLEOTIDE SEQUENCE</scope>
    <source>
        <strain evidence="3">London</strain>
    </source>
</reference>
<protein>
    <submittedName>
        <fullName evidence="2">Uncharacterized protein</fullName>
    </submittedName>
</protein>
<accession>T1KQI4</accession>
<sequence>MVKIQMQQINSRPGANGATIEVVQEKEQPARSKDVGRDTEQQSGNIQESPATDANTQTKRARGRPKKVAPANGTIIEKVKVPENEKSHSASSKDVGRDTE</sequence>
<dbReference type="Proteomes" id="UP000015104">
    <property type="component" value="Unassembled WGS sequence"/>
</dbReference>
<keyword evidence="3" id="KW-1185">Reference proteome</keyword>
<evidence type="ECO:0000313" key="2">
    <source>
        <dbReference type="EnsemblMetazoa" id="tetur188g00020.1"/>
    </source>
</evidence>
<name>T1KQI4_TETUR</name>
<evidence type="ECO:0000256" key="1">
    <source>
        <dbReference type="SAM" id="MobiDB-lite"/>
    </source>
</evidence>
<organism evidence="2 3">
    <name type="scientific">Tetranychus urticae</name>
    <name type="common">Two-spotted spider mite</name>
    <dbReference type="NCBI Taxonomy" id="32264"/>
    <lineage>
        <taxon>Eukaryota</taxon>
        <taxon>Metazoa</taxon>
        <taxon>Ecdysozoa</taxon>
        <taxon>Arthropoda</taxon>
        <taxon>Chelicerata</taxon>
        <taxon>Arachnida</taxon>
        <taxon>Acari</taxon>
        <taxon>Acariformes</taxon>
        <taxon>Trombidiformes</taxon>
        <taxon>Prostigmata</taxon>
        <taxon>Eleutherengona</taxon>
        <taxon>Raphignathae</taxon>
        <taxon>Tetranychoidea</taxon>
        <taxon>Tetranychidae</taxon>
        <taxon>Tetranychus</taxon>
    </lineage>
</organism>
<reference evidence="2" key="2">
    <citation type="submission" date="2015-06" db="UniProtKB">
        <authorList>
            <consortium name="EnsemblMetazoa"/>
        </authorList>
    </citation>
    <scope>IDENTIFICATION</scope>
</reference>
<feature type="compositionally biased region" description="Polar residues" evidence="1">
    <location>
        <begin position="41"/>
        <end position="58"/>
    </location>
</feature>
<evidence type="ECO:0000313" key="3">
    <source>
        <dbReference type="Proteomes" id="UP000015104"/>
    </source>
</evidence>
<dbReference type="EMBL" id="CAEY01000363">
    <property type="status" value="NOT_ANNOTATED_CDS"/>
    <property type="molecule type" value="Genomic_DNA"/>
</dbReference>